<feature type="region of interest" description="Disordered" evidence="1">
    <location>
        <begin position="335"/>
        <end position="375"/>
    </location>
</feature>
<evidence type="ECO:0000256" key="1">
    <source>
        <dbReference type="SAM" id="MobiDB-lite"/>
    </source>
</evidence>
<dbReference type="Proteomes" id="UP000735874">
    <property type="component" value="Unassembled WGS sequence"/>
</dbReference>
<proteinExistence type="predicted"/>
<dbReference type="AlphaFoldDB" id="A0A8T0YQE7"/>
<comment type="caution">
    <text evidence="2">The sequence shown here is derived from an EMBL/GenBank/DDBJ whole genome shotgun (WGS) entry which is preliminary data.</text>
</comment>
<feature type="region of interest" description="Disordered" evidence="1">
    <location>
        <begin position="1"/>
        <end position="43"/>
    </location>
</feature>
<gene>
    <name evidence="2" type="ORF">PC113_g15956</name>
</gene>
<reference evidence="2" key="1">
    <citation type="submission" date="2018-10" db="EMBL/GenBank/DDBJ databases">
        <title>Effector identification in a new, highly contiguous assembly of the strawberry crown rot pathogen Phytophthora cactorum.</title>
        <authorList>
            <person name="Armitage A.D."/>
            <person name="Nellist C.F."/>
            <person name="Bates H."/>
            <person name="Vickerstaff R.J."/>
            <person name="Harrison R.J."/>
        </authorList>
    </citation>
    <scope>NUCLEOTIDE SEQUENCE</scope>
    <source>
        <strain evidence="2">15-7</strain>
    </source>
</reference>
<accession>A0A8T0YQE7</accession>
<feature type="compositionally biased region" description="Polar residues" evidence="1">
    <location>
        <begin position="103"/>
        <end position="117"/>
    </location>
</feature>
<feature type="compositionally biased region" description="Low complexity" evidence="1">
    <location>
        <begin position="144"/>
        <end position="154"/>
    </location>
</feature>
<organism evidence="2 3">
    <name type="scientific">Phytophthora cactorum</name>
    <dbReference type="NCBI Taxonomy" id="29920"/>
    <lineage>
        <taxon>Eukaryota</taxon>
        <taxon>Sar</taxon>
        <taxon>Stramenopiles</taxon>
        <taxon>Oomycota</taxon>
        <taxon>Peronosporomycetes</taxon>
        <taxon>Peronosporales</taxon>
        <taxon>Peronosporaceae</taxon>
        <taxon>Phytophthora</taxon>
    </lineage>
</organism>
<name>A0A8T0YQE7_9STRA</name>
<protein>
    <submittedName>
        <fullName evidence="2">Uncharacterized protein</fullName>
    </submittedName>
</protein>
<feature type="region of interest" description="Disordered" evidence="1">
    <location>
        <begin position="86"/>
        <end position="161"/>
    </location>
</feature>
<dbReference type="EMBL" id="RCMG01000611">
    <property type="protein sequence ID" value="KAG2851384.1"/>
    <property type="molecule type" value="Genomic_DNA"/>
</dbReference>
<sequence length="521" mass="56993">MSSLTMTPAQESASADSATSVPASAGTTTSVPAQASTSMTESILSVDEYHALQYKKRVEDKAAAPETILEGSSVFHTDGSMPIDYGSDISDVSMKDGEVPSSAADSHSAVDTHNPLTGSRRPREEYPSASSSKRSRNDEEEKASTPVTPSSPRSVPKERAPWMPSAPEIASRFGATSPPNPIPLYVCSAIIDDAEAAAQHFDPMTNQRRDYFIGLFHELRWHASKRTSRKSKVPEWMALCQSWNAFVENFNRDAKAYRACITAAQHRFETFSRRHMIDRLHDEAMEAGIPCAVPFGTACSHCPPGAERLSERDVTGYTTVRAPVQLRDLRVQLEHRDERRETPSVSGDRSARAGVTPALHSGLRTPSPFPKRPLSERSAVPMYLGGEENLSNGYEDEPDLGSYSGVNSPRFARLSTESSRAHRAVVAVGAERYPSFGQPQVDRDSRGLYDHVAALEQFQSEEFAQLQQELRYQKAQVAQAAQTASNIQVELGSQVVRLHDRVAALEKLAYAASLSSASHQG</sequence>
<dbReference type="VEuPathDB" id="FungiDB:PC110_g23125"/>
<evidence type="ECO:0000313" key="2">
    <source>
        <dbReference type="EMBL" id="KAG2851384.1"/>
    </source>
</evidence>
<evidence type="ECO:0000313" key="3">
    <source>
        <dbReference type="Proteomes" id="UP000735874"/>
    </source>
</evidence>